<organism evidence="1 2">
    <name type="scientific">Aphanomyces astaci</name>
    <name type="common">Crayfish plague agent</name>
    <dbReference type="NCBI Taxonomy" id="112090"/>
    <lineage>
        <taxon>Eukaryota</taxon>
        <taxon>Sar</taxon>
        <taxon>Stramenopiles</taxon>
        <taxon>Oomycota</taxon>
        <taxon>Saprolegniomycetes</taxon>
        <taxon>Saprolegniales</taxon>
        <taxon>Verrucalvaceae</taxon>
        <taxon>Aphanomyces</taxon>
    </lineage>
</organism>
<dbReference type="EMBL" id="QUTE01010984">
    <property type="protein sequence ID" value="RHZ11419.1"/>
    <property type="molecule type" value="Genomic_DNA"/>
</dbReference>
<protein>
    <submittedName>
        <fullName evidence="1">Uncharacterized protein</fullName>
    </submittedName>
</protein>
<dbReference type="AlphaFoldDB" id="A0A397F6B6"/>
<comment type="caution">
    <text evidence="1">The sequence shown here is derived from an EMBL/GenBank/DDBJ whole genome shotgun (WGS) entry which is preliminary data.</text>
</comment>
<dbReference type="Proteomes" id="UP000266196">
    <property type="component" value="Unassembled WGS sequence"/>
</dbReference>
<evidence type="ECO:0000313" key="2">
    <source>
        <dbReference type="Proteomes" id="UP000266196"/>
    </source>
</evidence>
<sequence length="85" mass="10168">MAPPLEPQYLRLSSGRPVIKNTKRSTHKHQREYNTYAKKLHIINWRVQHYTESAINTYAKKLHIINWRVQHYMESAIDTFFNGVT</sequence>
<gene>
    <name evidence="1" type="ORF">DYB31_007286</name>
</gene>
<reference evidence="1 2" key="1">
    <citation type="submission" date="2018-08" db="EMBL/GenBank/DDBJ databases">
        <title>Aphanomyces genome sequencing and annotation.</title>
        <authorList>
            <person name="Minardi D."/>
            <person name="Oidtmann B."/>
            <person name="Van Der Giezen M."/>
            <person name="Studholme D.J."/>
        </authorList>
    </citation>
    <scope>NUCLEOTIDE SEQUENCE [LARGE SCALE GENOMIC DNA]</scope>
    <source>
        <strain evidence="1 2">197901</strain>
    </source>
</reference>
<evidence type="ECO:0000313" key="1">
    <source>
        <dbReference type="EMBL" id="RHZ11419.1"/>
    </source>
</evidence>
<accession>A0A397F6B6</accession>
<name>A0A397F6B6_APHAT</name>
<proteinExistence type="predicted"/>
<dbReference type="VEuPathDB" id="FungiDB:H257_09788"/>